<proteinExistence type="predicted"/>
<evidence type="ECO:0000313" key="1">
    <source>
        <dbReference type="EMBL" id="SUY24345.1"/>
    </source>
</evidence>
<sequence length="40" mass="4640">MDILDDIAECILNMGVDNIENLVKIAIDKILMWKIFMNMV</sequence>
<protein>
    <submittedName>
        <fullName evidence="1">Corrinoid protein</fullName>
    </submittedName>
</protein>
<dbReference type="AlphaFoldDB" id="A0A381IAL4"/>
<accession>A0A381IAL4</accession>
<gene>
    <name evidence="1" type="ORF">NCTC13307_02229</name>
</gene>
<reference evidence="1" key="1">
    <citation type="submission" date="2018-06" db="EMBL/GenBank/DDBJ databases">
        <authorList>
            <consortium name="Pathogen Informatics"/>
            <person name="Doyle S."/>
        </authorList>
    </citation>
    <scope>NUCLEOTIDE SEQUENCE</scope>
    <source>
        <strain evidence="1">NCTC13307</strain>
    </source>
</reference>
<dbReference type="EMBL" id="UFWD01000001">
    <property type="protein sequence ID" value="SUY24345.1"/>
    <property type="molecule type" value="Genomic_DNA"/>
</dbReference>
<organism evidence="1">
    <name type="scientific">Clostridioides difficile</name>
    <name type="common">Peptoclostridium difficile</name>
    <dbReference type="NCBI Taxonomy" id="1496"/>
    <lineage>
        <taxon>Bacteria</taxon>
        <taxon>Bacillati</taxon>
        <taxon>Bacillota</taxon>
        <taxon>Clostridia</taxon>
        <taxon>Peptostreptococcales</taxon>
        <taxon>Peptostreptococcaceae</taxon>
        <taxon>Clostridioides</taxon>
    </lineage>
</organism>
<name>A0A381IAL4_CLODI</name>